<dbReference type="EMBL" id="VZPX01000028">
    <property type="protein sequence ID" value="KAB0479151.1"/>
    <property type="molecule type" value="Genomic_DNA"/>
</dbReference>
<dbReference type="InterPro" id="IPR025920">
    <property type="entry name" value="Lipase_bact_N"/>
</dbReference>
<dbReference type="Proteomes" id="UP000423756">
    <property type="component" value="Unassembled WGS sequence"/>
</dbReference>
<proteinExistence type="predicted"/>
<feature type="domain" description="Bacterial virulence factor lipase N-terminal" evidence="1">
    <location>
        <begin position="34"/>
        <end position="276"/>
    </location>
</feature>
<evidence type="ECO:0000313" key="2">
    <source>
        <dbReference type="EMBL" id="KAB0479151.1"/>
    </source>
</evidence>
<name>A0A7V7NTE5_9VIBR</name>
<evidence type="ECO:0000259" key="1">
    <source>
        <dbReference type="Pfam" id="PF12262"/>
    </source>
</evidence>
<dbReference type="GeneID" id="77343231"/>
<dbReference type="PROSITE" id="PS51257">
    <property type="entry name" value="PROKAR_LIPOPROTEIN"/>
    <property type="match status" value="1"/>
</dbReference>
<keyword evidence="2" id="KW-0456">Lyase</keyword>
<dbReference type="InterPro" id="IPR029058">
    <property type="entry name" value="AB_hydrolase_fold"/>
</dbReference>
<dbReference type="NCBIfam" id="TIGR03502">
    <property type="entry name" value="lipase_Pla1_cef"/>
    <property type="match status" value="1"/>
</dbReference>
<sequence>MNNKFSLSLVCSALLLAGCGDNSKSSGDSTAAPYSDAINQSLARSSKISFTLLGSEADVPLPSFFLFDTNDHTLNIPLDANSTGLLNDPKVAMGEVDGWSTIMPFTINVNLPIDRTLKNDVVMNETTPFSAHLNDGVKLAKVDVDLSTGVMSNFTALTAGVDYLVVSRDFKTINILPLKGLDPSSDYIYALTDSIVDSADEPLGTSSSYAALKTTDIDQAGSLDLPQKIIHQVEALFAGYGEVSSSDEIIYSSWFTTASAGNVMQKTKAAIATSINPEIKPDGVWKGTANPNNISKDDLNSLYAIDADDTGVNFGDAVTNDPLFSSAFGTDSAVLLKDNYDELLTKASNLDSIEVYRGTVKLPYFLSDQVDGDAWKMQPWRSGMPSIFKILNTLSSGSDADKAAISEQLIALGFTSLPDQLLIPQYQALLVGSELTLANGNQLDAERILTQYSAVPQIRAVKEVPFIMFVPKGIGTDNVPLLQYQHGITNLKESAYALALSHISTAVQTGKTPYALIAIDQPLHGQRGLSEEIVTTPSNPTVFMNLEYLPVARDNIRQGAIDGMGLRYAMNYVAPSEAAFSTVNEDNVSLIGHSIGAITGISSYAVANTSLNNPVDPMFSYTTATLANPGGGIAPFLLESGEFAPVIKHSVVASSIEEYAIYWETKCIADRLKPGDCFNKFYGDVANKSTKSIIDETLASFTYAAQTVLDNVDPLNMASQVTGSVLGIQANGDSTIPNQVSTTPTAGTEPLFKKLGLVNSTSDTSGTRVASYFDESSNAKHSTVITPGSAAEGLAHAEMSSQIVQFTLTNGNSDGSLSVTSGLLDASK</sequence>
<protein>
    <submittedName>
        <fullName evidence="2">Fumarate hydrolyase</fullName>
    </submittedName>
</protein>
<dbReference type="GO" id="GO:0016829">
    <property type="term" value="F:lyase activity"/>
    <property type="evidence" value="ECO:0007669"/>
    <property type="project" value="UniProtKB-KW"/>
</dbReference>
<dbReference type="AlphaFoldDB" id="A0A7V7NTE5"/>
<dbReference type="Gene3D" id="3.40.50.1820">
    <property type="entry name" value="alpha/beta hydrolase"/>
    <property type="match status" value="1"/>
</dbReference>
<reference evidence="2 3" key="1">
    <citation type="submission" date="2019-09" db="EMBL/GenBank/DDBJ databases">
        <title>Draft genome sequences of 48 bacterial type strains from the CCUG.</title>
        <authorList>
            <person name="Tunovic T."/>
            <person name="Pineiro-Iglesias B."/>
            <person name="Unosson C."/>
            <person name="Inganas E."/>
            <person name="Ohlen M."/>
            <person name="Cardew S."/>
            <person name="Jensie-Markopoulos S."/>
            <person name="Salva-Serra F."/>
            <person name="Jaen-Luchoro D."/>
            <person name="Karlsson R."/>
            <person name="Svensson-Stadler L."/>
            <person name="Chun J."/>
            <person name="Moore E."/>
        </authorList>
    </citation>
    <scope>NUCLEOTIDE SEQUENCE [LARGE SCALE GENOMIC DNA]</scope>
    <source>
        <strain evidence="2 3">CCUG 48643</strain>
    </source>
</reference>
<gene>
    <name evidence="2" type="ORF">F7Q91_14020</name>
</gene>
<accession>A0A7V7NTE5</accession>
<comment type="caution">
    <text evidence="2">The sequence shown here is derived from an EMBL/GenBank/DDBJ whole genome shotgun (WGS) entry which is preliminary data.</text>
</comment>
<evidence type="ECO:0000313" key="3">
    <source>
        <dbReference type="Proteomes" id="UP000423756"/>
    </source>
</evidence>
<organism evidence="2 3">
    <name type="scientific">Vibrio chagasii</name>
    <dbReference type="NCBI Taxonomy" id="170679"/>
    <lineage>
        <taxon>Bacteria</taxon>
        <taxon>Pseudomonadati</taxon>
        <taxon>Pseudomonadota</taxon>
        <taxon>Gammaproteobacteria</taxon>
        <taxon>Vibrionales</taxon>
        <taxon>Vibrionaceae</taxon>
        <taxon>Vibrio</taxon>
    </lineage>
</organism>
<dbReference type="InterPro" id="IPR020009">
    <property type="entry name" value="VolA/Pla-1/cef"/>
</dbReference>
<dbReference type="Pfam" id="PF12262">
    <property type="entry name" value="Lipase_bact_N"/>
    <property type="match status" value="1"/>
</dbReference>
<dbReference type="RefSeq" id="WP_137407994.1">
    <property type="nucleotide sequence ID" value="NZ_AP025466.1"/>
</dbReference>
<dbReference type="SUPFAM" id="SSF53474">
    <property type="entry name" value="alpha/beta-Hydrolases"/>
    <property type="match status" value="1"/>
</dbReference>